<keyword evidence="2" id="KW-0804">Transcription</keyword>
<keyword evidence="1" id="KW-0240">DNA-directed RNA polymerase</keyword>
<organism evidence="3">
    <name type="scientific">viral metagenome</name>
    <dbReference type="NCBI Taxonomy" id="1070528"/>
    <lineage>
        <taxon>unclassified sequences</taxon>
        <taxon>metagenomes</taxon>
        <taxon>organismal metagenomes</taxon>
    </lineage>
</organism>
<evidence type="ECO:0000256" key="1">
    <source>
        <dbReference type="ARBA" id="ARBA00022478"/>
    </source>
</evidence>
<evidence type="ECO:0008006" key="4">
    <source>
        <dbReference type="Google" id="ProtNLM"/>
    </source>
</evidence>
<evidence type="ECO:0000256" key="2">
    <source>
        <dbReference type="ARBA" id="ARBA00023163"/>
    </source>
</evidence>
<dbReference type="Gene3D" id="3.30.1490.120">
    <property type="entry name" value="RNA polymerase Rpb7-like, N-terminal domain"/>
    <property type="match status" value="1"/>
</dbReference>
<proteinExistence type="predicted"/>
<dbReference type="EMBL" id="MN739540">
    <property type="protein sequence ID" value="QHT12044.1"/>
    <property type="molecule type" value="Genomic_DNA"/>
</dbReference>
<reference evidence="3" key="1">
    <citation type="journal article" date="2020" name="Nature">
        <title>Giant virus diversity and host interactions through global metagenomics.</title>
        <authorList>
            <person name="Schulz F."/>
            <person name="Roux S."/>
            <person name="Paez-Espino D."/>
            <person name="Jungbluth S."/>
            <person name="Walsh D.A."/>
            <person name="Denef V.J."/>
            <person name="McMahon K.D."/>
            <person name="Konstantinidis K.T."/>
            <person name="Eloe-Fadrosh E.A."/>
            <person name="Kyrpides N.C."/>
            <person name="Woyke T."/>
        </authorList>
    </citation>
    <scope>NUCLEOTIDE SEQUENCE</scope>
    <source>
        <strain evidence="3">GVMAG-M-3300023174-124</strain>
    </source>
</reference>
<dbReference type="AlphaFoldDB" id="A0A6C0D7E0"/>
<sequence length="212" mass="23927">MYSYTTMQKHTTDNKIYGVYLKSLLNLKITLSITEIGNNLKQNLEKKIAAKIEGKCIVQGFIKPNSTHIVNYSSGNVNSAFVDFQVVFECMVCHPVEGMLIECKSKTITKAGIHAEVVDETGIVPVTVFIARDHNYNDVTFNNVKENETILVRVIGTRFELNDSYICVIGKLAHRRELTTSNKKYLDGGEKPRLNLMEENVTLEMLSSDDEK</sequence>
<evidence type="ECO:0000313" key="3">
    <source>
        <dbReference type="EMBL" id="QHT12044.1"/>
    </source>
</evidence>
<dbReference type="GO" id="GO:0000428">
    <property type="term" value="C:DNA-directed RNA polymerase complex"/>
    <property type="evidence" value="ECO:0007669"/>
    <property type="project" value="UniProtKB-KW"/>
</dbReference>
<accession>A0A6C0D7E0</accession>
<protein>
    <recommendedName>
        <fullName evidence="4">S1 motif domain-containing protein</fullName>
    </recommendedName>
</protein>
<dbReference type="InterPro" id="IPR036898">
    <property type="entry name" value="RNA_pol_Rpb7-like_N_sf"/>
</dbReference>
<name>A0A6C0D7E0_9ZZZZ</name>